<dbReference type="InterPro" id="IPR029063">
    <property type="entry name" value="SAM-dependent_MTases_sf"/>
</dbReference>
<evidence type="ECO:0000313" key="6">
    <source>
        <dbReference type="Proteomes" id="UP001165122"/>
    </source>
</evidence>
<dbReference type="OrthoDB" id="512920at2759"/>
<evidence type="ECO:0000256" key="2">
    <source>
        <dbReference type="ARBA" id="ARBA00022679"/>
    </source>
</evidence>
<organism evidence="5 6">
    <name type="scientific">Triparma laevis f. longispina</name>
    <dbReference type="NCBI Taxonomy" id="1714387"/>
    <lineage>
        <taxon>Eukaryota</taxon>
        <taxon>Sar</taxon>
        <taxon>Stramenopiles</taxon>
        <taxon>Ochrophyta</taxon>
        <taxon>Bolidophyceae</taxon>
        <taxon>Parmales</taxon>
        <taxon>Triparmaceae</taxon>
        <taxon>Triparma</taxon>
    </lineage>
</organism>
<dbReference type="SUPFAM" id="SSF53335">
    <property type="entry name" value="S-adenosyl-L-methionine-dependent methyltransferases"/>
    <property type="match status" value="1"/>
</dbReference>
<evidence type="ECO:0000313" key="5">
    <source>
        <dbReference type="EMBL" id="GMI08458.1"/>
    </source>
</evidence>
<dbReference type="Gene3D" id="3.40.50.150">
    <property type="entry name" value="Vaccinia Virus protein VP39"/>
    <property type="match status" value="2"/>
</dbReference>
<dbReference type="EMBL" id="BRXW01000123">
    <property type="protein sequence ID" value="GMI08458.1"/>
    <property type="molecule type" value="Genomic_DNA"/>
</dbReference>
<dbReference type="SUPFAM" id="SSF53756">
    <property type="entry name" value="UDP-Glycosyltransferase/glycogen phosphorylase"/>
    <property type="match status" value="1"/>
</dbReference>
<comment type="caution">
    <text evidence="5">The sequence shown here is derived from an EMBL/GenBank/DDBJ whole genome shotgun (WGS) entry which is preliminary data.</text>
</comment>
<feature type="domain" description="Methyltransferase FkbM" evidence="4">
    <location>
        <begin position="1228"/>
        <end position="1410"/>
    </location>
</feature>
<accession>A0A9W7CMA3</accession>
<dbReference type="GO" id="GO:0016757">
    <property type="term" value="F:glycosyltransferase activity"/>
    <property type="evidence" value="ECO:0007669"/>
    <property type="project" value="UniProtKB-KW"/>
</dbReference>
<dbReference type="Gene3D" id="3.40.50.2000">
    <property type="entry name" value="Glycogen Phosphorylase B"/>
    <property type="match status" value="2"/>
</dbReference>
<dbReference type="Pfam" id="PF05050">
    <property type="entry name" value="Methyltransf_21"/>
    <property type="match status" value="1"/>
</dbReference>
<evidence type="ECO:0000259" key="3">
    <source>
        <dbReference type="Pfam" id="PF00534"/>
    </source>
</evidence>
<reference evidence="6" key="1">
    <citation type="journal article" date="2023" name="Commun. Biol.">
        <title>Genome analysis of Parmales, the sister group of diatoms, reveals the evolutionary specialization of diatoms from phago-mixotrophs to photoautotrophs.</title>
        <authorList>
            <person name="Ban H."/>
            <person name="Sato S."/>
            <person name="Yoshikawa S."/>
            <person name="Yamada K."/>
            <person name="Nakamura Y."/>
            <person name="Ichinomiya M."/>
            <person name="Sato N."/>
            <person name="Blanc-Mathieu R."/>
            <person name="Endo H."/>
            <person name="Kuwata A."/>
            <person name="Ogata H."/>
        </authorList>
    </citation>
    <scope>NUCLEOTIDE SEQUENCE [LARGE SCALE GENOMIC DNA]</scope>
    <source>
        <strain evidence="6">NIES 3700</strain>
    </source>
</reference>
<keyword evidence="1" id="KW-0328">Glycosyltransferase</keyword>
<sequence length="1598" mass="173341">MLSNAASTKAETKIRTSLAIAHRLISSSPLNVAIGVAPHEMVVPPPYSHLFIPTDLNTLDVTDSDDFEYYFPPNSVSAFIAEHVWEHLALQEAIDALINVRLALKVGGVVRIAVPDRFSYCSNQDNNEAEMHRTDVRDEHLVQYDFGLLSEVFKSAGFASTEITLIEHHTAQGDFLVSVLSDEDPAFQNTNIQRRYSNGRVGPGSSLIIQATKIKASPLPNNSWNSSSTSPSSKCVSEIEGMEVSELVGCTLTIPRGTYARQLAEHCLAHKLPRLADFFFDLAMELEPEATRKLKIAAGSASLGGERRVTQHFIFSKAFGGLKTAEDAKELGASLERLSQGREAARAMQIATSHEILDAQILHLCTNTESTHTQGWGQTLTQPAPQQLLFEVDLSCWVGSQDVPGVIACSHVVGEAGSVLQATCEGSFIFANLPDGQYTIISKLYSYNSITELDSKVVSFVIGGNSEHLKILGEETEPDKGVPLSFVTIVLNGANFLNHHYKTFELAARRLGVEFEWHVIEGVSEGRQDHKNPYSTKVLSNLHRTKSNLSVDGTTKFLDLLSQEHENVKIHRVAPRVFRDKIEQINTALPFLQRSILLQVDADELWGVEEIVKLYEVLTAEGGRRGCVKVDCHFFVGPGRVTEGAGSWGHGEEEWVRGWKFEPGSLFISHAPPVLVRPGGGEGEWYGLDNCVEDEGGGIGFSHYAYVFESQVQFKEDFYGYNGAVEGWRDLQNVDLNVGVVKANAFLPWLKEGAKGYEARFEDTVVVDAGTRGGLNFSIVSLGADAHIDSYEGEEEKGGACSFRVMVDCVTFQRSNGGITRVWSEVLPRLVKNLAGEAGEGACFTFLVRGGGRGEAGWPWVKEIGGGRFEYEFVDAPIFPEGGDEGAFALDSEILGAIAKERKADIFVSTQYTFPSSAPSVRNVLLVHDLTPETFAWEEDFWKLKAKAVSVADHIVTVSAATTEKLKIVYGEGVPVVTSRNGVDLSVFYRRGEEEVRRLRAELGLGDASYLLVVGQRGGYKSTHALVQTLREKFREGEAPAVVFVGGGEFKEEERRELGGLMAWHFSDVEDEALAGLYSGAAGLVYLSVDEGFGLPVVEALACGCGVVASDIPVFHEVAGGGGGGEDGAVLFVNPVDGGGIYEAILGFLKSEGVRGYEKSAAAIRRKHGGGWDDLAGVLGEGLLGFGVRRCGGSEFVSQQGQDSWAWWAFGGGVGGGRGSNPRWFVELGANDGITLSNTYALESCGGWLGVCIEPTAAYDSLMSSGRVKCAKMREAVAGGIRKATLIGSRGNVEGLMTGGTLWAGLSEHFKEKSTWQAGDEIARDESSLRVLDSGGEEEVVTKTLGDVLDAAGAPNHVDFLSLDVEGAEFEILESFPYGRRSFGLIVVEHAYVEEKRVKILELLEANGYVRSICFDSDDGYVLRSLVEPGGLLEDMPFNDAMCDMSNKRVTFRCAGELERGGWCEENGFGRGEKCDFLFDAVVNMKKEVCLRGVGFHTFSIDQPLVVDVGVLEGYEGSIYISSEEGLGSWAVVELAKEIAGKYCKDNHAGIILGEGVWGLSLEECEKQMAGQIELFMRVYSDGVKGEAMSRTGGGGGV</sequence>
<dbReference type="InterPro" id="IPR006342">
    <property type="entry name" value="FkbM_mtfrase"/>
</dbReference>
<protein>
    <submittedName>
        <fullName evidence="5">Uncharacterized protein</fullName>
    </submittedName>
</protein>
<gene>
    <name evidence="5" type="ORF">TrLO_g4656</name>
</gene>
<dbReference type="Pfam" id="PF00534">
    <property type="entry name" value="Glycos_transf_1"/>
    <property type="match status" value="1"/>
</dbReference>
<dbReference type="Proteomes" id="UP001165122">
    <property type="component" value="Unassembled WGS sequence"/>
</dbReference>
<dbReference type="InterPro" id="IPR001296">
    <property type="entry name" value="Glyco_trans_1"/>
</dbReference>
<name>A0A9W7CMA3_9STRA</name>
<dbReference type="CDD" id="cd03809">
    <property type="entry name" value="GT4_MtfB-like"/>
    <property type="match status" value="1"/>
</dbReference>
<evidence type="ECO:0000256" key="1">
    <source>
        <dbReference type="ARBA" id="ARBA00022676"/>
    </source>
</evidence>
<proteinExistence type="predicted"/>
<feature type="domain" description="Glycosyl transferase family 1" evidence="3">
    <location>
        <begin position="1000"/>
        <end position="1129"/>
    </location>
</feature>
<dbReference type="PANTHER" id="PTHR46401:SF2">
    <property type="entry name" value="GLYCOSYLTRANSFERASE WBBK-RELATED"/>
    <property type="match status" value="1"/>
</dbReference>
<evidence type="ECO:0000259" key="4">
    <source>
        <dbReference type="Pfam" id="PF05050"/>
    </source>
</evidence>
<keyword evidence="6" id="KW-1185">Reference proteome</keyword>
<dbReference type="PANTHER" id="PTHR46401">
    <property type="entry name" value="GLYCOSYLTRANSFERASE WBBK-RELATED"/>
    <property type="match status" value="1"/>
</dbReference>
<keyword evidence="2" id="KW-0808">Transferase</keyword>